<evidence type="ECO:0000313" key="5">
    <source>
        <dbReference type="Proteomes" id="UP000092668"/>
    </source>
</evidence>
<dbReference type="InterPro" id="IPR013094">
    <property type="entry name" value="AB_hydrolase_3"/>
</dbReference>
<dbReference type="Pfam" id="PF07859">
    <property type="entry name" value="Abhydrolase_3"/>
    <property type="match status" value="1"/>
</dbReference>
<dbReference type="Proteomes" id="UP000092668">
    <property type="component" value="Unassembled WGS sequence"/>
</dbReference>
<evidence type="ECO:0000313" key="4">
    <source>
        <dbReference type="EMBL" id="OBY29755.1"/>
    </source>
</evidence>
<sequence>MPRSLPGGPVSGSAARWAQQLQSSVFSAGMKVTPRLPIGVQRLLTGGRSVTIDGNTLDPTLRLALAGQRALGINGIVAGDDAVASRAQMRELTAGLGGTDIHGCEIHDISLPGPAGDIAARRYRPAGSTAGAAHPVLVFYHGGGFVVGDLDTHDAICRLTCRDAEVVVLSVDYRLAPEHPAPAALDDAYAAFRWAYDHAAELGGLPGHVAVGGDSAGGNLAAAVAMRARDDGGPAPILQWLLYPVTDVAAQTRSRTLYADGYLLTKHDIDWFTDQYVGRSQLDPSDPRVSPLRAADFSGLPPALIAVAGFDPLHDEGEQFATALRDAGVVVDLRRMRSLTHGFVNLFPLGGGSATATTELISALRAHLSRG</sequence>
<gene>
    <name evidence="4" type="ORF">ACT18_21380</name>
</gene>
<proteinExistence type="inferred from homology"/>
<keyword evidence="2" id="KW-0378">Hydrolase</keyword>
<comment type="similarity">
    <text evidence="1">Belongs to the 'GDXG' lipolytic enzyme family.</text>
</comment>
<evidence type="ECO:0000256" key="1">
    <source>
        <dbReference type="ARBA" id="ARBA00010515"/>
    </source>
</evidence>
<comment type="caution">
    <text evidence="4">The sequence shown here is derived from an EMBL/GenBank/DDBJ whole genome shotgun (WGS) entry which is preliminary data.</text>
</comment>
<dbReference type="EMBL" id="LFOE01000053">
    <property type="protein sequence ID" value="OBY29755.1"/>
    <property type="molecule type" value="Genomic_DNA"/>
</dbReference>
<organism evidence="4 5">
    <name type="scientific">Mycolicibacter kumamotonensis</name>
    <dbReference type="NCBI Taxonomy" id="354243"/>
    <lineage>
        <taxon>Bacteria</taxon>
        <taxon>Bacillati</taxon>
        <taxon>Actinomycetota</taxon>
        <taxon>Actinomycetes</taxon>
        <taxon>Mycobacteriales</taxon>
        <taxon>Mycobacteriaceae</taxon>
        <taxon>Mycolicibacter</taxon>
    </lineage>
</organism>
<dbReference type="PANTHER" id="PTHR48081:SF8">
    <property type="entry name" value="ALPHA_BETA HYDROLASE FOLD-3 DOMAIN-CONTAINING PROTEIN-RELATED"/>
    <property type="match status" value="1"/>
</dbReference>
<dbReference type="InterPro" id="IPR029058">
    <property type="entry name" value="AB_hydrolase_fold"/>
</dbReference>
<dbReference type="OrthoDB" id="3181909at2"/>
<keyword evidence="5" id="KW-1185">Reference proteome</keyword>
<dbReference type="Gene3D" id="3.40.50.1820">
    <property type="entry name" value="alpha/beta hydrolase"/>
    <property type="match status" value="1"/>
</dbReference>
<accession>A0A1B8SAJ5</accession>
<name>A0A1B8SAJ5_9MYCO</name>
<dbReference type="AlphaFoldDB" id="A0A1B8SAJ5"/>
<dbReference type="PATRIC" id="fig|354243.3.peg.4409"/>
<dbReference type="RefSeq" id="WP_065289467.1">
    <property type="nucleotide sequence ID" value="NZ_LFOE01000053.1"/>
</dbReference>
<feature type="domain" description="Alpha/beta hydrolase fold-3" evidence="3">
    <location>
        <begin position="137"/>
        <end position="344"/>
    </location>
</feature>
<evidence type="ECO:0000256" key="2">
    <source>
        <dbReference type="ARBA" id="ARBA00022801"/>
    </source>
</evidence>
<dbReference type="STRING" id="354243.BST28_19785"/>
<dbReference type="InterPro" id="IPR050300">
    <property type="entry name" value="GDXG_lipolytic_enzyme"/>
</dbReference>
<dbReference type="SUPFAM" id="SSF53474">
    <property type="entry name" value="alpha/beta-Hydrolases"/>
    <property type="match status" value="1"/>
</dbReference>
<dbReference type="GO" id="GO:0016787">
    <property type="term" value="F:hydrolase activity"/>
    <property type="evidence" value="ECO:0007669"/>
    <property type="project" value="UniProtKB-KW"/>
</dbReference>
<evidence type="ECO:0000259" key="3">
    <source>
        <dbReference type="Pfam" id="PF07859"/>
    </source>
</evidence>
<reference evidence="4 5" key="1">
    <citation type="submission" date="2015-06" db="EMBL/GenBank/DDBJ databases">
        <title>Genome sequence of Mycobacterium kumamotonense strain Roo.</title>
        <authorList>
            <person name="Greninger A.L."/>
            <person name="Cunningham G."/>
            <person name="Miller S."/>
        </authorList>
    </citation>
    <scope>NUCLEOTIDE SEQUENCE [LARGE SCALE GENOMIC DNA]</scope>
    <source>
        <strain evidence="4 5">Roo</strain>
    </source>
</reference>
<dbReference type="PANTHER" id="PTHR48081">
    <property type="entry name" value="AB HYDROLASE SUPERFAMILY PROTEIN C4A8.06C"/>
    <property type="match status" value="1"/>
</dbReference>
<protein>
    <submittedName>
        <fullName evidence="4">Lipase</fullName>
    </submittedName>
</protein>
<dbReference type="FunFam" id="3.40.50.1820:FF:000089">
    <property type="entry name" value="Alpha/beta hydrolase"/>
    <property type="match status" value="1"/>
</dbReference>